<protein>
    <recommendedName>
        <fullName evidence="1">RNase H type-1 domain-containing protein</fullName>
    </recommendedName>
</protein>
<comment type="caution">
    <text evidence="2">The sequence shown here is derived from an EMBL/GenBank/DDBJ whole genome shotgun (WGS) entry which is preliminary data.</text>
</comment>
<sequence>MGVISVKLPREAWDLVLKIQLPRFITYPDMPHWKGSRCGEFSTVASYELVTDSGVDSGNWLCWSLPPPSKLKMNTDGSSKGDPGDGGFGGLIRDERGMWLCGYFGKLTNCTCIEAEILALYRGLTIAFEKGYKDLSIETDSQYAIDMLKGNVEVFSPLRSLVEDSKFLIRRCGFLIQHVKREGNMSANGLAKMGANQNEVLVVMDDPPEEIRGQLVADMVGQSYLRHRSGDS</sequence>
<evidence type="ECO:0000259" key="1">
    <source>
        <dbReference type="PROSITE" id="PS50879"/>
    </source>
</evidence>
<dbReference type="EMBL" id="JACBKZ010000014">
    <property type="protein sequence ID" value="KAF5933818.1"/>
    <property type="molecule type" value="Genomic_DNA"/>
</dbReference>
<dbReference type="InterPro" id="IPR044730">
    <property type="entry name" value="RNase_H-like_dom_plant"/>
</dbReference>
<keyword evidence="3" id="KW-1185">Reference proteome</keyword>
<accession>A0A7J7G254</accession>
<dbReference type="AlphaFoldDB" id="A0A7J7G254"/>
<dbReference type="PROSITE" id="PS50879">
    <property type="entry name" value="RNASE_H_1"/>
    <property type="match status" value="1"/>
</dbReference>
<dbReference type="PANTHER" id="PTHR47723:SF19">
    <property type="entry name" value="POLYNUCLEOTIDYL TRANSFERASE, RIBONUCLEASE H-LIKE SUPERFAMILY PROTEIN"/>
    <property type="match status" value="1"/>
</dbReference>
<dbReference type="Proteomes" id="UP000593564">
    <property type="component" value="Unassembled WGS sequence"/>
</dbReference>
<dbReference type="InterPro" id="IPR053151">
    <property type="entry name" value="RNase_H-like"/>
</dbReference>
<reference evidence="3" key="1">
    <citation type="journal article" date="2020" name="Nat. Commun.">
        <title>Genome assembly of wild tea tree DASZ reveals pedigree and selection history of tea varieties.</title>
        <authorList>
            <person name="Zhang W."/>
            <person name="Zhang Y."/>
            <person name="Qiu H."/>
            <person name="Guo Y."/>
            <person name="Wan H."/>
            <person name="Zhang X."/>
            <person name="Scossa F."/>
            <person name="Alseekh S."/>
            <person name="Zhang Q."/>
            <person name="Wang P."/>
            <person name="Xu L."/>
            <person name="Schmidt M.H."/>
            <person name="Jia X."/>
            <person name="Li D."/>
            <person name="Zhu A."/>
            <person name="Guo F."/>
            <person name="Chen W."/>
            <person name="Ni D."/>
            <person name="Usadel B."/>
            <person name="Fernie A.R."/>
            <person name="Wen W."/>
        </authorList>
    </citation>
    <scope>NUCLEOTIDE SEQUENCE [LARGE SCALE GENOMIC DNA]</scope>
    <source>
        <strain evidence="3">cv. G240</strain>
    </source>
</reference>
<gene>
    <name evidence="2" type="ORF">HYC85_029989</name>
</gene>
<dbReference type="GO" id="GO:0004523">
    <property type="term" value="F:RNA-DNA hybrid ribonuclease activity"/>
    <property type="evidence" value="ECO:0007669"/>
    <property type="project" value="InterPro"/>
</dbReference>
<dbReference type="Gene3D" id="3.30.420.10">
    <property type="entry name" value="Ribonuclease H-like superfamily/Ribonuclease H"/>
    <property type="match status" value="1"/>
</dbReference>
<evidence type="ECO:0000313" key="2">
    <source>
        <dbReference type="EMBL" id="KAF5933818.1"/>
    </source>
</evidence>
<proteinExistence type="predicted"/>
<evidence type="ECO:0000313" key="3">
    <source>
        <dbReference type="Proteomes" id="UP000593564"/>
    </source>
</evidence>
<dbReference type="InterPro" id="IPR036397">
    <property type="entry name" value="RNaseH_sf"/>
</dbReference>
<name>A0A7J7G254_CAMSI</name>
<organism evidence="2 3">
    <name type="scientific">Camellia sinensis</name>
    <name type="common">Tea plant</name>
    <name type="synonym">Thea sinensis</name>
    <dbReference type="NCBI Taxonomy" id="4442"/>
    <lineage>
        <taxon>Eukaryota</taxon>
        <taxon>Viridiplantae</taxon>
        <taxon>Streptophyta</taxon>
        <taxon>Embryophyta</taxon>
        <taxon>Tracheophyta</taxon>
        <taxon>Spermatophyta</taxon>
        <taxon>Magnoliopsida</taxon>
        <taxon>eudicotyledons</taxon>
        <taxon>Gunneridae</taxon>
        <taxon>Pentapetalae</taxon>
        <taxon>asterids</taxon>
        <taxon>Ericales</taxon>
        <taxon>Theaceae</taxon>
        <taxon>Camellia</taxon>
    </lineage>
</organism>
<dbReference type="SUPFAM" id="SSF53098">
    <property type="entry name" value="Ribonuclease H-like"/>
    <property type="match status" value="1"/>
</dbReference>
<dbReference type="InterPro" id="IPR012337">
    <property type="entry name" value="RNaseH-like_sf"/>
</dbReference>
<feature type="domain" description="RNase H type-1" evidence="1">
    <location>
        <begin position="67"/>
        <end position="200"/>
    </location>
</feature>
<dbReference type="Pfam" id="PF13456">
    <property type="entry name" value="RVT_3"/>
    <property type="match status" value="1"/>
</dbReference>
<dbReference type="CDD" id="cd06222">
    <property type="entry name" value="RNase_H_like"/>
    <property type="match status" value="1"/>
</dbReference>
<dbReference type="GO" id="GO:0003676">
    <property type="term" value="F:nucleic acid binding"/>
    <property type="evidence" value="ECO:0007669"/>
    <property type="project" value="InterPro"/>
</dbReference>
<dbReference type="PANTHER" id="PTHR47723">
    <property type="entry name" value="OS05G0353850 PROTEIN"/>
    <property type="match status" value="1"/>
</dbReference>
<reference evidence="2 3" key="2">
    <citation type="submission" date="2020-07" db="EMBL/GenBank/DDBJ databases">
        <title>Genome assembly of wild tea tree DASZ reveals pedigree and selection history of tea varieties.</title>
        <authorList>
            <person name="Zhang W."/>
        </authorList>
    </citation>
    <scope>NUCLEOTIDE SEQUENCE [LARGE SCALE GENOMIC DNA]</scope>
    <source>
        <strain evidence="3">cv. G240</strain>
        <tissue evidence="2">Leaf</tissue>
    </source>
</reference>
<dbReference type="InterPro" id="IPR002156">
    <property type="entry name" value="RNaseH_domain"/>
</dbReference>